<dbReference type="PANTHER" id="PTHR47039:SF1">
    <property type="entry name" value="INOSITOL POLYPHOSPHATE 5-PHOSPHATASE E"/>
    <property type="match status" value="1"/>
</dbReference>
<proteinExistence type="predicted"/>
<dbReference type="SMART" id="SM00128">
    <property type="entry name" value="IPPc"/>
    <property type="match status" value="1"/>
</dbReference>
<name>A0A0V1EYL7_TRIPS</name>
<comment type="caution">
    <text evidence="3">The sequence shown here is derived from an EMBL/GenBank/DDBJ whole genome shotgun (WGS) entry which is preliminary data.</text>
</comment>
<protein>
    <submittedName>
        <fullName evidence="3">72 kDa inositol polyphosphate 5-phosphatase</fullName>
    </submittedName>
</protein>
<evidence type="ECO:0000259" key="2">
    <source>
        <dbReference type="SMART" id="SM00128"/>
    </source>
</evidence>
<feature type="domain" description="Inositol polyphosphate-related phosphatase" evidence="2">
    <location>
        <begin position="213"/>
        <end position="521"/>
    </location>
</feature>
<accession>A0A0V1EYL7</accession>
<evidence type="ECO:0000256" key="1">
    <source>
        <dbReference type="SAM" id="MobiDB-lite"/>
    </source>
</evidence>
<feature type="compositionally biased region" description="Basic and acidic residues" evidence="1">
    <location>
        <begin position="1"/>
        <end position="10"/>
    </location>
</feature>
<dbReference type="AlphaFoldDB" id="A0A0V1EYL7"/>
<dbReference type="Pfam" id="PF22669">
    <property type="entry name" value="Exo_endo_phos2"/>
    <property type="match status" value="1"/>
</dbReference>
<dbReference type="InterPro" id="IPR053321">
    <property type="entry name" value="IPP-5-Phosphatase_Type_IV"/>
</dbReference>
<feature type="compositionally biased region" description="Low complexity" evidence="1">
    <location>
        <begin position="104"/>
        <end position="122"/>
    </location>
</feature>
<dbReference type="Gene3D" id="3.60.10.10">
    <property type="entry name" value="Endonuclease/exonuclease/phosphatase"/>
    <property type="match status" value="1"/>
</dbReference>
<feature type="region of interest" description="Disordered" evidence="1">
    <location>
        <begin position="1"/>
        <end position="21"/>
    </location>
</feature>
<dbReference type="InterPro" id="IPR000300">
    <property type="entry name" value="IPPc"/>
</dbReference>
<gene>
    <name evidence="3" type="primary">INPP5E</name>
    <name evidence="3" type="ORF">T4A_5231</name>
</gene>
<organism evidence="3 4">
    <name type="scientific">Trichinella pseudospiralis</name>
    <name type="common">Parasitic roundworm</name>
    <dbReference type="NCBI Taxonomy" id="6337"/>
    <lineage>
        <taxon>Eukaryota</taxon>
        <taxon>Metazoa</taxon>
        <taxon>Ecdysozoa</taxon>
        <taxon>Nematoda</taxon>
        <taxon>Enoplea</taxon>
        <taxon>Dorylaimia</taxon>
        <taxon>Trichinellida</taxon>
        <taxon>Trichinellidae</taxon>
        <taxon>Trichinella</taxon>
    </lineage>
</organism>
<dbReference type="GO" id="GO:0016791">
    <property type="term" value="F:phosphatase activity"/>
    <property type="evidence" value="ECO:0007669"/>
    <property type="project" value="InterPro"/>
</dbReference>
<dbReference type="PANTHER" id="PTHR47039">
    <property type="entry name" value="INOSITOL POLYPHOSPHATE 5-PHOSPHATASE E"/>
    <property type="match status" value="1"/>
</dbReference>
<evidence type="ECO:0000313" key="3">
    <source>
        <dbReference type="EMBL" id="KRY78719.1"/>
    </source>
</evidence>
<evidence type="ECO:0000313" key="4">
    <source>
        <dbReference type="Proteomes" id="UP000054632"/>
    </source>
</evidence>
<dbReference type="Proteomes" id="UP000054632">
    <property type="component" value="Unassembled WGS sequence"/>
</dbReference>
<sequence length="551" mass="62114">MHKDARKAAELHNATDGWNRTNGIDEAVRTVELTQPLKNDVAIGQMLFSSVNTAAAKCDRQTAGDEPSSQEMERRPQRAGKSLARKTAERILAAARENGRSDSTEPACSTSTSSSTQLTPTDDTPHNVRRPLATEEPSPRHNTLVAVNRQSWDADLNEHCPTERTSILRHSLTSPNLQLPKIYLSDVRENKRASIVTATLLGPDELDRILPGRKLNLFVATFNMAGKNVTENELKDWLMPTAMEHAADLYAVGIQEASANCSSKEFRMWEKSLQKCLSTCKQVLVRSVWMGVQHLALFIRRELVWFISAQLPLIESNTYEKNTRPISNVRTKGAVSIFMKLFGTTFLFISCHLSHGPDARPRIAECNRILHFLRQNMVGCSNENVFDGSDYVLWFGDMNFRLNLDPALLDTLQTAPPAPKDVPQLIKRDQLLSAMKQGQLLSKFHECPIEFLPSYKFIIGTSDYSIQFRLPAYTDRILFKKKESDNNFMECLNYNTAYNICSSDHKPVFAHFKVHVQPEIQDYGRQQTLETSQGHISTLLDHVNLVCHGDG</sequence>
<feature type="region of interest" description="Disordered" evidence="1">
    <location>
        <begin position="58"/>
        <end position="142"/>
    </location>
</feature>
<reference evidence="3 4" key="1">
    <citation type="submission" date="2015-01" db="EMBL/GenBank/DDBJ databases">
        <title>Evolution of Trichinella species and genotypes.</title>
        <authorList>
            <person name="Korhonen P.K."/>
            <person name="Edoardo P."/>
            <person name="Giuseppe L.R."/>
            <person name="Gasser R.B."/>
        </authorList>
    </citation>
    <scope>NUCLEOTIDE SEQUENCE [LARGE SCALE GENOMIC DNA]</scope>
    <source>
        <strain evidence="3">ISS13</strain>
    </source>
</reference>
<dbReference type="SUPFAM" id="SSF56219">
    <property type="entry name" value="DNase I-like"/>
    <property type="match status" value="1"/>
</dbReference>
<dbReference type="EMBL" id="JYDR01000003">
    <property type="protein sequence ID" value="KRY78719.1"/>
    <property type="molecule type" value="Genomic_DNA"/>
</dbReference>
<dbReference type="InterPro" id="IPR036691">
    <property type="entry name" value="Endo/exonu/phosph_ase_sf"/>
</dbReference>
<dbReference type="GO" id="GO:0046856">
    <property type="term" value="P:phosphatidylinositol dephosphorylation"/>
    <property type="evidence" value="ECO:0007669"/>
    <property type="project" value="InterPro"/>
</dbReference>